<dbReference type="PANTHER" id="PTHR36439">
    <property type="entry name" value="BLL4334 PROTEIN"/>
    <property type="match status" value="1"/>
</dbReference>
<gene>
    <name evidence="1" type="ORF">A6F49_11985</name>
</gene>
<reference evidence="1 2" key="1">
    <citation type="submission" date="2016-04" db="EMBL/GenBank/DDBJ databases">
        <title>First whole genome shotgun sequence of the bacterium Enteractinococcus sp. strain UASWS1574.</title>
        <authorList>
            <person name="Crovadore J."/>
            <person name="Chablais R."/>
            <person name="Lefort F."/>
        </authorList>
    </citation>
    <scope>NUCLEOTIDE SEQUENCE [LARGE SCALE GENOMIC DNA]</scope>
    <source>
        <strain evidence="1 2">UASWS1574</strain>
    </source>
</reference>
<dbReference type="RefSeq" id="WP_043058187.1">
    <property type="nucleotide sequence ID" value="NZ_LXEY01000019.1"/>
</dbReference>
<evidence type="ECO:0000313" key="1">
    <source>
        <dbReference type="EMBL" id="OAV60657.1"/>
    </source>
</evidence>
<dbReference type="PIRSF" id="PIRSF008502">
    <property type="entry name" value="UCP008502"/>
    <property type="match status" value="1"/>
</dbReference>
<name>A0A1B7LZ93_9MICC</name>
<keyword evidence="2" id="KW-1185">Reference proteome</keyword>
<comment type="caution">
    <text evidence="1">The sequence shown here is derived from an EMBL/GenBank/DDBJ whole genome shotgun (WGS) entry which is preliminary data.</text>
</comment>
<dbReference type="AlphaFoldDB" id="A0A1B7LZ93"/>
<evidence type="ECO:0000313" key="2">
    <source>
        <dbReference type="Proteomes" id="UP000078292"/>
    </source>
</evidence>
<dbReference type="OrthoDB" id="9806494at2"/>
<dbReference type="STRING" id="1837282.A6F49_11985"/>
<accession>A0A1B7LZ93</accession>
<sequence length="187" mass="20742">MQYIALLRAVNVGGKNTIKMAELRDALTANGLARVQTYIQSGNIVFDSDEHPEVVGSQIENVIETRFGFPVDVIVRTLAEFDDIVLNQPYPKPETTDPADSRPAKLYVALLREPAGEDALSSLDRYTSDQEHYRVIGREIYLCLQHGAGQSKLAPRIQTLGIPATARNWTTIEKLRAIGHQAAQKND</sequence>
<dbReference type="Proteomes" id="UP000078292">
    <property type="component" value="Unassembled WGS sequence"/>
</dbReference>
<dbReference type="Gene3D" id="3.30.70.1280">
    <property type="entry name" value="SP0830-like domains"/>
    <property type="match status" value="1"/>
</dbReference>
<organism evidence="1 2">
    <name type="scientific">Enteractinococcus helveticum</name>
    <dbReference type="NCBI Taxonomy" id="1837282"/>
    <lineage>
        <taxon>Bacteria</taxon>
        <taxon>Bacillati</taxon>
        <taxon>Actinomycetota</taxon>
        <taxon>Actinomycetes</taxon>
        <taxon>Micrococcales</taxon>
        <taxon>Micrococcaceae</taxon>
    </lineage>
</organism>
<evidence type="ECO:0008006" key="3">
    <source>
        <dbReference type="Google" id="ProtNLM"/>
    </source>
</evidence>
<dbReference type="SUPFAM" id="SSF160379">
    <property type="entry name" value="SP0830-like"/>
    <property type="match status" value="1"/>
</dbReference>
<dbReference type="EMBL" id="LXEY01000019">
    <property type="protein sequence ID" value="OAV60657.1"/>
    <property type="molecule type" value="Genomic_DNA"/>
</dbReference>
<protein>
    <recommendedName>
        <fullName evidence="3">Cytoplasmic protein</fullName>
    </recommendedName>
</protein>
<dbReference type="Pfam" id="PF08002">
    <property type="entry name" value="DUF1697"/>
    <property type="match status" value="1"/>
</dbReference>
<proteinExistence type="predicted"/>
<dbReference type="PANTHER" id="PTHR36439:SF1">
    <property type="entry name" value="DUF1697 DOMAIN-CONTAINING PROTEIN"/>
    <property type="match status" value="1"/>
</dbReference>
<dbReference type="InterPro" id="IPR012545">
    <property type="entry name" value="DUF1697"/>
</dbReference>